<evidence type="ECO:0000313" key="4">
    <source>
        <dbReference type="Proteomes" id="UP000298588"/>
    </source>
</evidence>
<organism evidence="3 4">
    <name type="scientific">Phreatobacter aquaticus</name>
    <dbReference type="NCBI Taxonomy" id="2570229"/>
    <lineage>
        <taxon>Bacteria</taxon>
        <taxon>Pseudomonadati</taxon>
        <taxon>Pseudomonadota</taxon>
        <taxon>Alphaproteobacteria</taxon>
        <taxon>Hyphomicrobiales</taxon>
        <taxon>Phreatobacteraceae</taxon>
        <taxon>Phreatobacter</taxon>
    </lineage>
</organism>
<protein>
    <submittedName>
        <fullName evidence="3">Uncharacterized protein</fullName>
    </submittedName>
</protein>
<gene>
    <name evidence="3" type="ORF">E8L99_14490</name>
</gene>
<evidence type="ECO:0000256" key="1">
    <source>
        <dbReference type="SAM" id="MobiDB-lite"/>
    </source>
</evidence>
<feature type="transmembrane region" description="Helical" evidence="2">
    <location>
        <begin position="83"/>
        <end position="104"/>
    </location>
</feature>
<dbReference type="OrthoDB" id="7161641at2"/>
<feature type="region of interest" description="Disordered" evidence="1">
    <location>
        <begin position="221"/>
        <end position="243"/>
    </location>
</feature>
<keyword evidence="2" id="KW-0812">Transmembrane</keyword>
<dbReference type="Proteomes" id="UP000298588">
    <property type="component" value="Chromosome"/>
</dbReference>
<evidence type="ECO:0000256" key="2">
    <source>
        <dbReference type="SAM" id="Phobius"/>
    </source>
</evidence>
<evidence type="ECO:0000313" key="3">
    <source>
        <dbReference type="EMBL" id="QCK86877.1"/>
    </source>
</evidence>
<accession>A0A4D7QPK3</accession>
<keyword evidence="2" id="KW-0472">Membrane</keyword>
<dbReference type="KEGG" id="paqt:E8L99_14490"/>
<keyword evidence="4" id="KW-1185">Reference proteome</keyword>
<reference evidence="3 4" key="1">
    <citation type="submission" date="2019-04" db="EMBL/GenBank/DDBJ databases">
        <title>Phreatobacter aquaticus sp. nov.</title>
        <authorList>
            <person name="Choi A."/>
            <person name="Baek K."/>
        </authorList>
    </citation>
    <scope>NUCLEOTIDE SEQUENCE [LARGE SCALE GENOMIC DNA]</scope>
    <source>
        <strain evidence="3 4">NMCR1094</strain>
    </source>
</reference>
<sequence>MTETANHGGHEASATAERPVSSRAGDRAPSFLARFWPSRRSPDSLDGAWLEGRSPKVGSCDGASAQACVTEVARRGWSWRRRILVGSLAVVAACLIGPSAFLTWQIHSGSGLGLNMLTPWIARSLSEQMGDGRSVTIGSAVAVRDGSGKVEVEARDVVILDEDGRRVASMPRVALDLDGLPLFGRPAIRRIDMVGASVALKVGADGQIALAAGRFRQFLPEDGASSPQEPAQRPPDLTSQLPDPELSPFRRLGAWLDLIEKSGLDGHRLAGFGLRNGSVIVDDVRSGKRFIFAGIDFSVSVPDQGGVQVAVTASGSGARWTATAAVSARDGDGRRAIDLDMAGLSPRDLSLAIQSPQIFFADTPISGRLQARLDNSGDPSELAGQVIIGAGQVGDLNDGAMRLQIDHALARVNWQAGTPGLKVERIEVISGGNRAELSGLVKPPAAPGEPLVVDIAGAQATTSVLNPHEPPIPLNLGPVRFVYQPGTHVLTVDNLTVNQGGPPLATMNGRVTFQGASPAVSLAITAARMPLATTLALWPRVTNPEVRDWAADNMRGGMTEDLVIRVEVPEGLLANKPWRLEKEALTVQGRLRGTSLGLLPGLSPLRNADIDIKVDGQTAQLAILRGIIEPSPGKRLTITQGVFDIAEHRVADPRSVTRFKLEGSAEATFALLGQDAFKGAASGPTLPTGNIRGNVVANVTVAVPITEKFRPELADYRVEADFSGFAADNGFGEMRIDGAGFRVTTTPREFMLRGEGRLGGAQANFEYRKPRPDARPEIRLTATLDDGGRARLGLNLGTRISGPMPIKLMTIGEDSGRYTVEVDLGPSALNDLLPGWSKPRGTAAKARFTAVETDDGWKLEDLVVESRGVLVRGSAVLDDKGGLVSGMFPAYNLSDGDRMNVRVERAGTGHKVTVRGETMDARAMLRSVTEPPRAGGSASVGQAGDMDIDLKVAAVAGANGEVLRQFDLRMLRRGTEIRSLTASGRVGRNATLAVEQRGQGAAQRMVVSAGDAGAVLRFLDIYRTLQGGELALVMTPPQPDGSIREGGVEINNFAIRGDRAISGMVAAAGDPPERAVRQPSQPASAPNDAFAFSRLRANFARASGKVTVSDGLLWGVAIGATVEGEFDPGRDRLLLRGTYVPAYALNNIFARIPVLGLFLGGSPDEGVIGITYQISGQVSAPRLTVNPLSAVTPGFLRKMFEFRGRSSVPPGEVTGSASR</sequence>
<keyword evidence="2" id="KW-1133">Transmembrane helix</keyword>
<name>A0A4D7QPK3_9HYPH</name>
<feature type="region of interest" description="Disordered" evidence="1">
    <location>
        <begin position="1"/>
        <end position="25"/>
    </location>
</feature>
<dbReference type="EMBL" id="CP039865">
    <property type="protein sequence ID" value="QCK86877.1"/>
    <property type="molecule type" value="Genomic_DNA"/>
</dbReference>
<dbReference type="AlphaFoldDB" id="A0A4D7QPK3"/>
<proteinExistence type="predicted"/>